<evidence type="ECO:0000313" key="8">
    <source>
        <dbReference type="Proteomes" id="UP000284095"/>
    </source>
</evidence>
<dbReference type="CDD" id="cd12173">
    <property type="entry name" value="PGDH_4"/>
    <property type="match status" value="1"/>
</dbReference>
<dbReference type="Pfam" id="PF00389">
    <property type="entry name" value="2-Hacid_dh"/>
    <property type="match status" value="1"/>
</dbReference>
<evidence type="ECO:0000313" key="7">
    <source>
        <dbReference type="EMBL" id="RHG27102.1"/>
    </source>
</evidence>
<comment type="caution">
    <text evidence="7">The sequence shown here is derived from an EMBL/GenBank/DDBJ whole genome shotgun (WGS) entry which is preliminary data.</text>
</comment>
<dbReference type="InterPro" id="IPR050418">
    <property type="entry name" value="D-iso_2-hydroxyacid_DH_PdxB"/>
</dbReference>
<dbReference type="Proteomes" id="UP000284095">
    <property type="component" value="Unassembled WGS sequence"/>
</dbReference>
<dbReference type="EMBL" id="QRIC01000007">
    <property type="protein sequence ID" value="RHG27102.1"/>
    <property type="molecule type" value="Genomic_DNA"/>
</dbReference>
<protein>
    <submittedName>
        <fullName evidence="7">Phosphoglycerate dehydrogenase</fullName>
    </submittedName>
</protein>
<dbReference type="PROSITE" id="PS00671">
    <property type="entry name" value="D_2_HYDROXYACID_DH_3"/>
    <property type="match status" value="1"/>
</dbReference>
<evidence type="ECO:0000259" key="5">
    <source>
        <dbReference type="Pfam" id="PF00389"/>
    </source>
</evidence>
<feature type="domain" description="D-isomer specific 2-hydroxyacid dehydrogenase NAD-binding" evidence="6">
    <location>
        <begin position="103"/>
        <end position="280"/>
    </location>
</feature>
<dbReference type="InterPro" id="IPR006139">
    <property type="entry name" value="D-isomer_2_OHA_DH_cat_dom"/>
</dbReference>
<sequence length="329" mass="35685">MKFVMTQAVCPEGLQMLDGVADVYVADNQDPNNYLDEMKDADALIVRIAKCDGHAIENSPNLKVIGRTGVGYDSVDVKKATSHGIPVVITPGANNRSVAEHAVAMMFALSKNLVEAQQEMCKGNWEIRGAKKAFELEGKTIGILGLGAIGRETAKICEGCGMKVAAYDPFLSKEQVEGYGAVYYENYEDLLKVSDVVSIHVPLTDETKNMISKKQLTEMKKTALIINCSRGGIINETDLVEALKAGEIAGAGTDVFCSEPPKTDDPLLNCPNLIVSPHSAAQTREAVIKMAQMCVKGCLAVAEGKKWPFVADKSVYDHEKWKDAKWAEV</sequence>
<dbReference type="InterPro" id="IPR006140">
    <property type="entry name" value="D-isomer_DH_NAD-bd"/>
</dbReference>
<proteinExistence type="inferred from homology"/>
<dbReference type="SUPFAM" id="SSF52283">
    <property type="entry name" value="Formate/glycerate dehydrogenase catalytic domain-like"/>
    <property type="match status" value="1"/>
</dbReference>
<dbReference type="Gene3D" id="3.40.50.720">
    <property type="entry name" value="NAD(P)-binding Rossmann-like Domain"/>
    <property type="match status" value="2"/>
</dbReference>
<dbReference type="GO" id="GO:0016616">
    <property type="term" value="F:oxidoreductase activity, acting on the CH-OH group of donors, NAD or NADP as acceptor"/>
    <property type="evidence" value="ECO:0007669"/>
    <property type="project" value="InterPro"/>
</dbReference>
<dbReference type="InterPro" id="IPR029753">
    <property type="entry name" value="D-isomer_DH_CS"/>
</dbReference>
<dbReference type="RefSeq" id="WP_118224572.1">
    <property type="nucleotide sequence ID" value="NZ_QRIC01000007.1"/>
</dbReference>
<keyword evidence="2 4" id="KW-0560">Oxidoreductase</keyword>
<dbReference type="PANTHER" id="PTHR43761:SF1">
    <property type="entry name" value="D-ISOMER SPECIFIC 2-HYDROXYACID DEHYDROGENASE CATALYTIC DOMAIN-CONTAINING PROTEIN-RELATED"/>
    <property type="match status" value="1"/>
</dbReference>
<comment type="similarity">
    <text evidence="1 4">Belongs to the D-isomer specific 2-hydroxyacid dehydrogenase family.</text>
</comment>
<dbReference type="Pfam" id="PF02826">
    <property type="entry name" value="2-Hacid_dh_C"/>
    <property type="match status" value="1"/>
</dbReference>
<dbReference type="FunFam" id="3.40.50.720:FF:000203">
    <property type="entry name" value="D-3-phosphoglycerate dehydrogenase (SerA)"/>
    <property type="match status" value="1"/>
</dbReference>
<evidence type="ECO:0000259" key="6">
    <source>
        <dbReference type="Pfam" id="PF02826"/>
    </source>
</evidence>
<keyword evidence="3" id="KW-0520">NAD</keyword>
<dbReference type="InterPro" id="IPR036291">
    <property type="entry name" value="NAD(P)-bd_dom_sf"/>
</dbReference>
<dbReference type="SUPFAM" id="SSF51735">
    <property type="entry name" value="NAD(P)-binding Rossmann-fold domains"/>
    <property type="match status" value="1"/>
</dbReference>
<dbReference type="PANTHER" id="PTHR43761">
    <property type="entry name" value="D-ISOMER SPECIFIC 2-HYDROXYACID DEHYDROGENASE FAMILY PROTEIN (AFU_ORTHOLOGUE AFUA_1G13630)"/>
    <property type="match status" value="1"/>
</dbReference>
<evidence type="ECO:0000256" key="1">
    <source>
        <dbReference type="ARBA" id="ARBA00005854"/>
    </source>
</evidence>
<evidence type="ECO:0000256" key="3">
    <source>
        <dbReference type="ARBA" id="ARBA00023027"/>
    </source>
</evidence>
<evidence type="ECO:0000256" key="2">
    <source>
        <dbReference type="ARBA" id="ARBA00023002"/>
    </source>
</evidence>
<organism evidence="7 8">
    <name type="scientific">Dorea longicatena</name>
    <dbReference type="NCBI Taxonomy" id="88431"/>
    <lineage>
        <taxon>Bacteria</taxon>
        <taxon>Bacillati</taxon>
        <taxon>Bacillota</taxon>
        <taxon>Clostridia</taxon>
        <taxon>Lachnospirales</taxon>
        <taxon>Lachnospiraceae</taxon>
        <taxon>Dorea</taxon>
    </lineage>
</organism>
<name>A0A414SYU9_9FIRM</name>
<feature type="domain" description="D-isomer specific 2-hydroxyacid dehydrogenase catalytic" evidence="5">
    <location>
        <begin position="4"/>
        <end position="307"/>
    </location>
</feature>
<dbReference type="PROSITE" id="PS00670">
    <property type="entry name" value="D_2_HYDROXYACID_DH_2"/>
    <property type="match status" value="1"/>
</dbReference>
<evidence type="ECO:0000256" key="4">
    <source>
        <dbReference type="RuleBase" id="RU003719"/>
    </source>
</evidence>
<accession>A0A414SYU9</accession>
<gene>
    <name evidence="7" type="ORF">DW265_04565</name>
</gene>
<keyword evidence="8" id="KW-1185">Reference proteome</keyword>
<dbReference type="GO" id="GO:0051287">
    <property type="term" value="F:NAD binding"/>
    <property type="evidence" value="ECO:0007669"/>
    <property type="project" value="InterPro"/>
</dbReference>
<reference evidence="7 8" key="1">
    <citation type="submission" date="2018-08" db="EMBL/GenBank/DDBJ databases">
        <title>A genome reference for cultivated species of the human gut microbiota.</title>
        <authorList>
            <person name="Zou Y."/>
            <person name="Xue W."/>
            <person name="Luo G."/>
        </authorList>
    </citation>
    <scope>NUCLEOTIDE SEQUENCE [LARGE SCALE GENOMIC DNA]</scope>
    <source>
        <strain evidence="7 8">AM22-22</strain>
    </source>
</reference>
<dbReference type="AlphaFoldDB" id="A0A414SYU9"/>